<evidence type="ECO:0000256" key="4">
    <source>
        <dbReference type="RuleBase" id="RU003682"/>
    </source>
</evidence>
<evidence type="ECO:0000313" key="7">
    <source>
        <dbReference type="Proteomes" id="UP000017836"/>
    </source>
</evidence>
<evidence type="ECO:0000256" key="2">
    <source>
        <dbReference type="ARBA" id="ARBA00022723"/>
    </source>
</evidence>
<dbReference type="GO" id="GO:0016491">
    <property type="term" value="F:oxidoreductase activity"/>
    <property type="evidence" value="ECO:0007669"/>
    <property type="project" value="UniProtKB-KW"/>
</dbReference>
<dbReference type="SUPFAM" id="SSF51197">
    <property type="entry name" value="Clavaminate synthase-like"/>
    <property type="match status" value="1"/>
</dbReference>
<keyword evidence="3 4" id="KW-0408">Iron</keyword>
<dbReference type="EMBL" id="KI392557">
    <property type="protein sequence ID" value="ERN14315.1"/>
    <property type="molecule type" value="Genomic_DNA"/>
</dbReference>
<evidence type="ECO:0000259" key="5">
    <source>
        <dbReference type="PROSITE" id="PS51471"/>
    </source>
</evidence>
<dbReference type="Proteomes" id="UP000017836">
    <property type="component" value="Unassembled WGS sequence"/>
</dbReference>
<reference evidence="7" key="1">
    <citation type="journal article" date="2013" name="Science">
        <title>The Amborella genome and the evolution of flowering plants.</title>
        <authorList>
            <consortium name="Amborella Genome Project"/>
        </authorList>
    </citation>
    <scope>NUCLEOTIDE SEQUENCE [LARGE SCALE GENOMIC DNA]</scope>
</reference>
<dbReference type="Pfam" id="PF03171">
    <property type="entry name" value="2OG-FeII_Oxy"/>
    <property type="match status" value="1"/>
</dbReference>
<evidence type="ECO:0000313" key="6">
    <source>
        <dbReference type="EMBL" id="ERN14315.1"/>
    </source>
</evidence>
<dbReference type="AlphaFoldDB" id="U5CWI3"/>
<dbReference type="InterPro" id="IPR050295">
    <property type="entry name" value="Plant_2OG-oxidoreductases"/>
</dbReference>
<keyword evidence="2 4" id="KW-0479">Metal-binding</keyword>
<dbReference type="PANTHER" id="PTHR47991">
    <property type="entry name" value="OXOGLUTARATE/IRON-DEPENDENT DIOXYGENASE"/>
    <property type="match status" value="1"/>
</dbReference>
<feature type="domain" description="Fe2OG dioxygenase" evidence="5">
    <location>
        <begin position="205"/>
        <end position="278"/>
    </location>
</feature>
<dbReference type="InterPro" id="IPR026992">
    <property type="entry name" value="DIOX_N"/>
</dbReference>
<protein>
    <recommendedName>
        <fullName evidence="5">Fe2OG dioxygenase domain-containing protein</fullName>
    </recommendedName>
</protein>
<dbReference type="InterPro" id="IPR044861">
    <property type="entry name" value="IPNS-like_FE2OG_OXY"/>
</dbReference>
<comment type="similarity">
    <text evidence="1 4">Belongs to the iron/ascorbate-dependent oxidoreductase family.</text>
</comment>
<dbReference type="Pfam" id="PF14226">
    <property type="entry name" value="DIOX_N"/>
    <property type="match status" value="1"/>
</dbReference>
<dbReference type="HOGENOM" id="CLU_010119_16_0_1"/>
<accession>U5CWI3</accession>
<dbReference type="STRING" id="13333.U5CWI3"/>
<sequence>MRVPMVQEVAARGEEIPQRYHCKEDKPSTFCQAQNVPTIDMDLLLASSPMPPMYWEEARNQEKEKLKDALQNWGFFQAVGHGISEDLMDGMRRAMKEFFELPFQEKMKVAPSIECDKKSWLDGYAHDPLESDEQILDWCDRLYLQTFPRNKIKLEFWPEKPATFREVLDELSLKMKEFADKTLTLLGEMAGLKDKYFNDHFDDDATLYARFNYYPPCSKPGQTLGQRSHSDNSGITVLIQDPHVQGIQVLRDGTWHQIKTLPYALLINIGDQLEVRKH</sequence>
<dbReference type="PROSITE" id="PS51471">
    <property type="entry name" value="FE2OG_OXY"/>
    <property type="match status" value="1"/>
</dbReference>
<dbReference type="Gene3D" id="2.60.120.330">
    <property type="entry name" value="B-lactam Antibiotic, Isopenicillin N Synthase, Chain"/>
    <property type="match status" value="1"/>
</dbReference>
<organism evidence="6 7">
    <name type="scientific">Amborella trichopoda</name>
    <dbReference type="NCBI Taxonomy" id="13333"/>
    <lineage>
        <taxon>Eukaryota</taxon>
        <taxon>Viridiplantae</taxon>
        <taxon>Streptophyta</taxon>
        <taxon>Embryophyta</taxon>
        <taxon>Tracheophyta</taxon>
        <taxon>Spermatophyta</taxon>
        <taxon>Magnoliopsida</taxon>
        <taxon>Amborellales</taxon>
        <taxon>Amborellaceae</taxon>
        <taxon>Amborella</taxon>
    </lineage>
</organism>
<evidence type="ECO:0000256" key="3">
    <source>
        <dbReference type="ARBA" id="ARBA00023004"/>
    </source>
</evidence>
<name>U5CWI3_AMBTC</name>
<dbReference type="Gramene" id="ERN14315">
    <property type="protein sequence ID" value="ERN14315"/>
    <property type="gene ID" value="AMTR_s00033p00194820"/>
</dbReference>
<dbReference type="eggNOG" id="KOG0143">
    <property type="taxonomic scope" value="Eukaryota"/>
</dbReference>
<gene>
    <name evidence="6" type="ORF">AMTR_s00033p00194820</name>
</gene>
<evidence type="ECO:0000256" key="1">
    <source>
        <dbReference type="ARBA" id="ARBA00008056"/>
    </source>
</evidence>
<keyword evidence="7" id="KW-1185">Reference proteome</keyword>
<dbReference type="InterPro" id="IPR027443">
    <property type="entry name" value="IPNS-like_sf"/>
</dbReference>
<proteinExistence type="inferred from homology"/>
<dbReference type="OMA" id="ARYKRIT"/>
<dbReference type="InterPro" id="IPR005123">
    <property type="entry name" value="Oxoglu/Fe-dep_dioxygenase_dom"/>
</dbReference>
<keyword evidence="4" id="KW-0560">Oxidoreductase</keyword>
<dbReference type="GO" id="GO:0046872">
    <property type="term" value="F:metal ion binding"/>
    <property type="evidence" value="ECO:0007669"/>
    <property type="project" value="UniProtKB-KW"/>
</dbReference>